<protein>
    <submittedName>
        <fullName evidence="1">Uncharacterized protein</fullName>
    </submittedName>
</protein>
<evidence type="ECO:0000313" key="2">
    <source>
        <dbReference type="Proteomes" id="UP000197050"/>
    </source>
</evidence>
<dbReference type="GeneID" id="34015399"/>
<sequence>MASLEQRLTAVVQRIRDEFNAVRSRTQMATITFVIDGGGAAITTGAKGDLQIPFACSIVGWTLLADQSGSIVVEVSKASFSGWPTVSVITASAKPTLSSAQKATSTTLTGWTTDIIDADVLRIAVNSAATVQRVTLSLRVRRV</sequence>
<accession>A0A1Z3U7D5</accession>
<proteinExistence type="predicted"/>
<gene>
    <name evidence="1" type="ORF">CEP68_06345</name>
</gene>
<name>A0A1Z3U7D5_BREVE</name>
<dbReference type="Proteomes" id="UP000197050">
    <property type="component" value="Chromosome"/>
</dbReference>
<dbReference type="KEGG" id="bvc:CEP68_06345"/>
<dbReference type="EMBL" id="CP022048">
    <property type="protein sequence ID" value="ASE39152.1"/>
    <property type="molecule type" value="Genomic_DNA"/>
</dbReference>
<evidence type="ECO:0000313" key="1">
    <source>
        <dbReference type="EMBL" id="ASE39152.1"/>
    </source>
</evidence>
<dbReference type="AlphaFoldDB" id="A0A1Z3U7D5"/>
<dbReference type="RefSeq" id="WP_088582471.1">
    <property type="nucleotide sequence ID" value="NZ_CP022048.2"/>
</dbReference>
<reference evidence="2" key="1">
    <citation type="submission" date="2017-06" db="EMBL/GenBank/DDBJ databases">
        <title>FDA dAtabase for Regulatory Grade micrObial Sequences (FDA-ARGOS): Supporting development and validation of Infectious Disease Dx tests.</title>
        <authorList>
            <person name="Minogue T."/>
            <person name="Wolcott M."/>
            <person name="Wasieloski L."/>
            <person name="Aguilar W."/>
            <person name="Moore D."/>
            <person name="Tallon L."/>
            <person name="Sadzewicz L."/>
            <person name="Sengamalay N."/>
            <person name="Ott S."/>
            <person name="Godinez A."/>
            <person name="Nagaraj S."/>
            <person name="Nadendla S."/>
            <person name="Geyer C."/>
            <person name="Sichtig H."/>
        </authorList>
    </citation>
    <scope>NUCLEOTIDE SEQUENCE [LARGE SCALE GENOMIC DNA]</scope>
    <source>
        <strain evidence="2">FDAARGOS_289</strain>
    </source>
</reference>
<organism evidence="1 2">
    <name type="scientific">Brevundimonas vesicularis</name>
    <name type="common">Pseudomonas vesicularis</name>
    <dbReference type="NCBI Taxonomy" id="41276"/>
    <lineage>
        <taxon>Bacteria</taxon>
        <taxon>Pseudomonadati</taxon>
        <taxon>Pseudomonadota</taxon>
        <taxon>Alphaproteobacteria</taxon>
        <taxon>Caulobacterales</taxon>
        <taxon>Caulobacteraceae</taxon>
        <taxon>Brevundimonas</taxon>
    </lineage>
</organism>